<keyword evidence="1" id="KW-0479">Metal-binding</keyword>
<dbReference type="InterPro" id="IPR000962">
    <property type="entry name" value="Znf_DskA_TraR"/>
</dbReference>
<evidence type="ECO:0000256" key="5">
    <source>
        <dbReference type="SAM" id="MobiDB-lite"/>
    </source>
</evidence>
<dbReference type="SUPFAM" id="SSF57716">
    <property type="entry name" value="Glucocorticoid receptor-like (DNA-binding domain)"/>
    <property type="match status" value="1"/>
</dbReference>
<dbReference type="PROSITE" id="PS51128">
    <property type="entry name" value="ZF_DKSA_2"/>
    <property type="match status" value="1"/>
</dbReference>
<name>A0A0R2XC11_9BACT</name>
<dbReference type="PANTHER" id="PTHR33823:SF4">
    <property type="entry name" value="GENERAL STRESS PROTEIN 16O"/>
    <property type="match status" value="1"/>
</dbReference>
<dbReference type="Gene3D" id="1.20.120.910">
    <property type="entry name" value="DksA, coiled-coil domain"/>
    <property type="match status" value="1"/>
</dbReference>
<dbReference type="GO" id="GO:0008270">
    <property type="term" value="F:zinc ion binding"/>
    <property type="evidence" value="ECO:0007669"/>
    <property type="project" value="UniProtKB-KW"/>
</dbReference>
<dbReference type="PROSITE" id="PS01102">
    <property type="entry name" value="ZF_DKSA_1"/>
    <property type="match status" value="1"/>
</dbReference>
<evidence type="ECO:0000313" key="8">
    <source>
        <dbReference type="Proteomes" id="UP000051220"/>
    </source>
</evidence>
<feature type="compositionally biased region" description="Low complexity" evidence="5">
    <location>
        <begin position="34"/>
        <end position="45"/>
    </location>
</feature>
<feature type="region of interest" description="Disordered" evidence="5">
    <location>
        <begin position="1"/>
        <end position="75"/>
    </location>
</feature>
<evidence type="ECO:0000259" key="6">
    <source>
        <dbReference type="Pfam" id="PF01258"/>
    </source>
</evidence>
<organism evidence="7 8">
    <name type="scientific">Verrucomicrobia subdivision 6 bacterium BACL9 MAG-120924-bin69</name>
    <dbReference type="NCBI Taxonomy" id="1655635"/>
    <lineage>
        <taxon>Bacteria</taxon>
        <taxon>Pseudomonadati</taxon>
        <taxon>Verrucomicrobiota</taxon>
        <taxon>Verrucomicrobiia</taxon>
        <taxon>Verrucomicrobiales</taxon>
        <taxon>Verrucomicrobia subdivision 6</taxon>
    </lineage>
</organism>
<feature type="zinc finger region" description="dksA C4-type" evidence="4">
    <location>
        <begin position="163"/>
        <end position="187"/>
    </location>
</feature>
<feature type="region of interest" description="Disordered" evidence="5">
    <location>
        <begin position="192"/>
        <end position="232"/>
    </location>
</feature>
<dbReference type="InterPro" id="IPR020458">
    <property type="entry name" value="Znf_DskA_TraR_CS"/>
</dbReference>
<keyword evidence="2" id="KW-0863">Zinc-finger</keyword>
<keyword evidence="3" id="KW-0862">Zinc</keyword>
<proteinExistence type="predicted"/>
<dbReference type="EMBL" id="LIDN01000125">
    <property type="protein sequence ID" value="KRP33517.1"/>
    <property type="molecule type" value="Genomic_DNA"/>
</dbReference>
<evidence type="ECO:0000256" key="1">
    <source>
        <dbReference type="ARBA" id="ARBA00022723"/>
    </source>
</evidence>
<evidence type="ECO:0000256" key="3">
    <source>
        <dbReference type="ARBA" id="ARBA00022833"/>
    </source>
</evidence>
<evidence type="ECO:0000256" key="4">
    <source>
        <dbReference type="PROSITE-ProRule" id="PRU00510"/>
    </source>
</evidence>
<gene>
    <name evidence="7" type="ORF">ABS33_04405</name>
</gene>
<dbReference type="PANTHER" id="PTHR33823">
    <property type="entry name" value="RNA POLYMERASE-BINDING TRANSCRIPTION FACTOR DKSA-RELATED"/>
    <property type="match status" value="1"/>
</dbReference>
<feature type="compositionally biased region" description="Basic residues" evidence="5">
    <location>
        <begin position="1"/>
        <end position="33"/>
    </location>
</feature>
<comment type="caution">
    <text evidence="7">The sequence shown here is derived from an EMBL/GenBank/DDBJ whole genome shotgun (WGS) entry which is preliminary data.</text>
</comment>
<accession>A0A0R2XC11</accession>
<dbReference type="SUPFAM" id="SSF109635">
    <property type="entry name" value="DnaK suppressor protein DksA, alpha-hairpin domain"/>
    <property type="match status" value="1"/>
</dbReference>
<feature type="domain" description="Zinc finger DksA/TraR C4-type" evidence="6">
    <location>
        <begin position="160"/>
        <end position="193"/>
    </location>
</feature>
<feature type="compositionally biased region" description="Basic and acidic residues" evidence="5">
    <location>
        <begin position="192"/>
        <end position="201"/>
    </location>
</feature>
<evidence type="ECO:0000313" key="7">
    <source>
        <dbReference type="EMBL" id="KRP33517.1"/>
    </source>
</evidence>
<dbReference type="Pfam" id="PF01258">
    <property type="entry name" value="zf-dskA_traR"/>
    <property type="match status" value="1"/>
</dbReference>
<dbReference type="Proteomes" id="UP000051220">
    <property type="component" value="Unassembled WGS sequence"/>
</dbReference>
<dbReference type="InterPro" id="IPR037187">
    <property type="entry name" value="DnaK_N"/>
</dbReference>
<reference evidence="7 8" key="1">
    <citation type="submission" date="2015-10" db="EMBL/GenBank/DDBJ databases">
        <title>Metagenome-Assembled Genomes uncover a global brackish microbiome.</title>
        <authorList>
            <person name="Hugerth L.W."/>
            <person name="Larsson J."/>
            <person name="Alneberg J."/>
            <person name="Lindh M.V."/>
            <person name="Legrand C."/>
            <person name="Pinhassi J."/>
            <person name="Andersson A.F."/>
        </authorList>
    </citation>
    <scope>NUCLEOTIDE SEQUENCE [LARGE SCALE GENOMIC DNA]</scope>
    <source>
        <strain evidence="7">BACL9 MAG-120924-bin69</strain>
    </source>
</reference>
<evidence type="ECO:0000256" key="2">
    <source>
        <dbReference type="ARBA" id="ARBA00022771"/>
    </source>
</evidence>
<feature type="compositionally biased region" description="Acidic residues" evidence="5">
    <location>
        <begin position="212"/>
        <end position="225"/>
    </location>
</feature>
<sequence>MAKKSKSKKATKSSSKKASKKKVQSRSSPKNKKNSPAAKVVAPKKPSGPPFPIKTPANFLRPLEENLKPAKPPKFSPAFLERQKIKLSELRDHIVDQMQGVTKDSLRERGEGGGSAFGMHQADAGSDAYEKDFALSLLSQEQDALYEIESALKRIQAHVYGVCEMSGQPIPVARLEAIPFARFTVECQARFEQEHKGKNRWEPAQPLMDSNETSEEESGDESDEEEKVKSKE</sequence>
<protein>
    <recommendedName>
        <fullName evidence="6">Zinc finger DksA/TraR C4-type domain-containing protein</fullName>
    </recommendedName>
</protein>
<dbReference type="AlphaFoldDB" id="A0A0R2XC11"/>